<evidence type="ECO:0000313" key="1">
    <source>
        <dbReference type="EMBL" id="KRO31272.1"/>
    </source>
</evidence>
<dbReference type="Pfam" id="PF13279">
    <property type="entry name" value="4HBT_2"/>
    <property type="match status" value="1"/>
</dbReference>
<dbReference type="AlphaFoldDB" id="A0A0R2NZB6"/>
<dbReference type="InterPro" id="IPR029069">
    <property type="entry name" value="HotDog_dom_sf"/>
</dbReference>
<proteinExistence type="predicted"/>
<comment type="caution">
    <text evidence="1">The sequence shown here is derived from an EMBL/GenBank/DDBJ whole genome shotgun (WGS) entry which is preliminary data.</text>
</comment>
<reference evidence="1 2" key="1">
    <citation type="submission" date="2015-10" db="EMBL/GenBank/DDBJ databases">
        <title>Metagenome-Assembled Genomes uncover a global brackish microbiome.</title>
        <authorList>
            <person name="Hugerth L.W."/>
            <person name="Larsson J."/>
            <person name="Alneberg J."/>
            <person name="Lindh M.V."/>
            <person name="Legrand C."/>
            <person name="Pinhassi J."/>
            <person name="Andersson A.F."/>
        </authorList>
    </citation>
    <scope>NUCLEOTIDE SEQUENCE [LARGE SCALE GENOMIC DNA]</scope>
    <source>
        <strain evidence="1">BACL2 MAG-120802-bin41</strain>
    </source>
</reference>
<sequence length="136" mass="15405">MRSLHKALVRWDDLDAMSHVNNAKYLTLAQEARFEWSFYSHVSKGEIPGILEMVVARAEIDFIAPILQGGFFVDVELWVESIGNSSFVMGYEIKSGETIYARIKSVQVGIDKESGKSRPLEASERAFLEKYLEVKS</sequence>
<dbReference type="InterPro" id="IPR050563">
    <property type="entry name" value="4-hydroxybenzoyl-CoA_TE"/>
</dbReference>
<dbReference type="Gene3D" id="3.10.129.10">
    <property type="entry name" value="Hotdog Thioesterase"/>
    <property type="match status" value="1"/>
</dbReference>
<dbReference type="SUPFAM" id="SSF54637">
    <property type="entry name" value="Thioesterase/thiol ester dehydrase-isomerase"/>
    <property type="match status" value="1"/>
</dbReference>
<accession>A0A0R2NZB6</accession>
<organism evidence="1 2">
    <name type="scientific">Actinobacteria bacterium BACL2 MAG-120802-bin41</name>
    <dbReference type="NCBI Taxonomy" id="1655568"/>
    <lineage>
        <taxon>Bacteria</taxon>
        <taxon>Bacillati</taxon>
        <taxon>Actinomycetota</taxon>
        <taxon>Actinomycetes</taxon>
        <taxon>Actinomycetes incertae sedis</taxon>
        <taxon>ac1 cluster</taxon>
    </lineage>
</organism>
<dbReference type="PANTHER" id="PTHR31793">
    <property type="entry name" value="4-HYDROXYBENZOYL-COA THIOESTERASE FAMILY MEMBER"/>
    <property type="match status" value="1"/>
</dbReference>
<dbReference type="CDD" id="cd00586">
    <property type="entry name" value="4HBT"/>
    <property type="match status" value="1"/>
</dbReference>
<dbReference type="GO" id="GO:0047617">
    <property type="term" value="F:fatty acyl-CoA hydrolase activity"/>
    <property type="evidence" value="ECO:0007669"/>
    <property type="project" value="TreeGrafter"/>
</dbReference>
<dbReference type="PANTHER" id="PTHR31793:SF24">
    <property type="entry name" value="LONG-CHAIN ACYL-COA THIOESTERASE FADM"/>
    <property type="match status" value="1"/>
</dbReference>
<evidence type="ECO:0000313" key="2">
    <source>
        <dbReference type="Proteomes" id="UP000053941"/>
    </source>
</evidence>
<gene>
    <name evidence="1" type="ORF">ABR60_04000</name>
</gene>
<dbReference type="EMBL" id="LIAS01000008">
    <property type="protein sequence ID" value="KRO31272.1"/>
    <property type="molecule type" value="Genomic_DNA"/>
</dbReference>
<name>A0A0R2NZB6_9ACTN</name>
<protein>
    <submittedName>
        <fullName evidence="1">Thioesterase</fullName>
    </submittedName>
</protein>
<dbReference type="Proteomes" id="UP000053941">
    <property type="component" value="Unassembled WGS sequence"/>
</dbReference>